<dbReference type="GO" id="GO:0003677">
    <property type="term" value="F:DNA binding"/>
    <property type="evidence" value="ECO:0007669"/>
    <property type="project" value="UniProtKB-KW"/>
</dbReference>
<dbReference type="InterPro" id="IPR013762">
    <property type="entry name" value="Integrase-like_cat_sf"/>
</dbReference>
<dbReference type="AlphaFoldDB" id="A0A4R6HAY7"/>
<name>A0A4R6HAY7_9BACT</name>
<evidence type="ECO:0000256" key="2">
    <source>
        <dbReference type="ARBA" id="ARBA00023125"/>
    </source>
</evidence>
<evidence type="ECO:0000313" key="6">
    <source>
        <dbReference type="Proteomes" id="UP000294848"/>
    </source>
</evidence>
<dbReference type="SUPFAM" id="SSF56349">
    <property type="entry name" value="DNA breaking-rejoining enzymes"/>
    <property type="match status" value="1"/>
</dbReference>
<dbReference type="Pfam" id="PF17293">
    <property type="entry name" value="Arm-DNA-bind_5"/>
    <property type="match status" value="1"/>
</dbReference>
<dbReference type="InterPro" id="IPR011010">
    <property type="entry name" value="DNA_brk_join_enz"/>
</dbReference>
<dbReference type="InterPro" id="IPR035386">
    <property type="entry name" value="Arm-DNA-bind_5"/>
</dbReference>
<comment type="similarity">
    <text evidence="1">Belongs to the 'phage' integrase family.</text>
</comment>
<keyword evidence="3" id="KW-0233">DNA recombination</keyword>
<comment type="caution">
    <text evidence="5">The sequence shown here is derived from an EMBL/GenBank/DDBJ whole genome shotgun (WGS) entry which is preliminary data.</text>
</comment>
<dbReference type="OrthoDB" id="1493636at2"/>
<sequence>METNKKDNANDRRSKCRSTFAVLFYINRTKVRKDGMCQLLCKISIDADWEQVGTKVSVSPKIWNPETGRADGRSQNALEVNRAIDKLTERITNHYTDIQTKLGFVTAELVKNALKGIAQKPLTLIKLFEEHNTEFESRVGVDRDKPALDVYKVTCKHLSAFIRKRYETDDVSLRSLNLDFFDAFDLFLRTDKGLQQKTIHQHLYNLKKITKRAVSQGTLRRDPFMNIFPELPTLKSRHLKEDDLKRLMECRPEKENLQRVRDWFVFSTFTGLALADLRKLSTEHLKQAEDGSWWIDMKRQKTGTDFTVRLLEIPLQIIEKYRHERTGDRIFNVYCRGYVYQLIKKVGKLCGIETITYHKARHNFGTHITLSQGVPIETVSRMMGHKHITTTQIYAKVTDKKVAEDMKKLKSRTAGKKVTLYEDESARAKMRYPKTRNVNIND</sequence>
<dbReference type="GO" id="GO:0015074">
    <property type="term" value="P:DNA integration"/>
    <property type="evidence" value="ECO:0007669"/>
    <property type="project" value="InterPro"/>
</dbReference>
<dbReference type="PANTHER" id="PTHR30349:SF64">
    <property type="entry name" value="PROPHAGE INTEGRASE INTD-RELATED"/>
    <property type="match status" value="1"/>
</dbReference>
<keyword evidence="2" id="KW-0238">DNA-binding</keyword>
<dbReference type="PANTHER" id="PTHR30349">
    <property type="entry name" value="PHAGE INTEGRASE-RELATED"/>
    <property type="match status" value="1"/>
</dbReference>
<organism evidence="5 6">
    <name type="scientific">Sunxiuqinia elliptica</name>
    <dbReference type="NCBI Taxonomy" id="655355"/>
    <lineage>
        <taxon>Bacteria</taxon>
        <taxon>Pseudomonadati</taxon>
        <taxon>Bacteroidota</taxon>
        <taxon>Bacteroidia</taxon>
        <taxon>Marinilabiliales</taxon>
        <taxon>Prolixibacteraceae</taxon>
        <taxon>Sunxiuqinia</taxon>
    </lineage>
</organism>
<dbReference type="Pfam" id="PF00589">
    <property type="entry name" value="Phage_integrase"/>
    <property type="match status" value="1"/>
</dbReference>
<dbReference type="EMBL" id="SNWI01000001">
    <property type="protein sequence ID" value="TDO04805.1"/>
    <property type="molecule type" value="Genomic_DNA"/>
</dbReference>
<feature type="domain" description="Tyr recombinase" evidence="4">
    <location>
        <begin position="234"/>
        <end position="407"/>
    </location>
</feature>
<accession>A0A4R6HAY7</accession>
<gene>
    <name evidence="5" type="ORF">DET52_101153</name>
</gene>
<dbReference type="PROSITE" id="PS51898">
    <property type="entry name" value="TYR_RECOMBINASE"/>
    <property type="match status" value="1"/>
</dbReference>
<dbReference type="InterPro" id="IPR002104">
    <property type="entry name" value="Integrase_catalytic"/>
</dbReference>
<reference evidence="5 6" key="1">
    <citation type="submission" date="2019-03" db="EMBL/GenBank/DDBJ databases">
        <title>Freshwater and sediment microbial communities from various areas in North America, analyzing microbe dynamics in response to fracking.</title>
        <authorList>
            <person name="Lamendella R."/>
        </authorList>
    </citation>
    <scope>NUCLEOTIDE SEQUENCE [LARGE SCALE GENOMIC DNA]</scope>
    <source>
        <strain evidence="5 6">114D</strain>
    </source>
</reference>
<dbReference type="InterPro" id="IPR050090">
    <property type="entry name" value="Tyrosine_recombinase_XerCD"/>
</dbReference>
<dbReference type="Gene3D" id="1.10.443.10">
    <property type="entry name" value="Intergrase catalytic core"/>
    <property type="match status" value="1"/>
</dbReference>
<dbReference type="InterPro" id="IPR010998">
    <property type="entry name" value="Integrase_recombinase_N"/>
</dbReference>
<evidence type="ECO:0000259" key="4">
    <source>
        <dbReference type="PROSITE" id="PS51898"/>
    </source>
</evidence>
<dbReference type="Pfam" id="PF13102">
    <property type="entry name" value="Phage_int_SAM_5"/>
    <property type="match status" value="1"/>
</dbReference>
<proteinExistence type="inferred from homology"/>
<dbReference type="Gene3D" id="1.10.150.130">
    <property type="match status" value="1"/>
</dbReference>
<evidence type="ECO:0000256" key="1">
    <source>
        <dbReference type="ARBA" id="ARBA00008857"/>
    </source>
</evidence>
<evidence type="ECO:0000313" key="5">
    <source>
        <dbReference type="EMBL" id="TDO04805.1"/>
    </source>
</evidence>
<protein>
    <submittedName>
        <fullName evidence="5">Site-specific recombinase XerD</fullName>
    </submittedName>
</protein>
<dbReference type="InterPro" id="IPR025269">
    <property type="entry name" value="SAM-like_dom"/>
</dbReference>
<dbReference type="Proteomes" id="UP000294848">
    <property type="component" value="Unassembled WGS sequence"/>
</dbReference>
<dbReference type="RefSeq" id="WP_133462960.1">
    <property type="nucleotide sequence ID" value="NZ_SNWI01000001.1"/>
</dbReference>
<evidence type="ECO:0000256" key="3">
    <source>
        <dbReference type="ARBA" id="ARBA00023172"/>
    </source>
</evidence>
<dbReference type="GO" id="GO:0006310">
    <property type="term" value="P:DNA recombination"/>
    <property type="evidence" value="ECO:0007669"/>
    <property type="project" value="UniProtKB-KW"/>
</dbReference>
<dbReference type="CDD" id="cd01185">
    <property type="entry name" value="INTN1_C_like"/>
    <property type="match status" value="1"/>
</dbReference>